<name>A0ABU3CW15_9FLAO</name>
<protein>
    <recommendedName>
        <fullName evidence="3">Ig-like domain-containing protein</fullName>
    </recommendedName>
</protein>
<evidence type="ECO:0008006" key="3">
    <source>
        <dbReference type="Google" id="ProtNLM"/>
    </source>
</evidence>
<comment type="caution">
    <text evidence="1">The sequence shown here is derived from an EMBL/GenBank/DDBJ whole genome shotgun (WGS) entry which is preliminary data.</text>
</comment>
<organism evidence="1 2">
    <name type="scientific">Autumnicola edwardsiae</name>
    <dbReference type="NCBI Taxonomy" id="3075594"/>
    <lineage>
        <taxon>Bacteria</taxon>
        <taxon>Pseudomonadati</taxon>
        <taxon>Bacteroidota</taxon>
        <taxon>Flavobacteriia</taxon>
        <taxon>Flavobacteriales</taxon>
        <taxon>Flavobacteriaceae</taxon>
        <taxon>Autumnicola</taxon>
    </lineage>
</organism>
<evidence type="ECO:0000313" key="2">
    <source>
        <dbReference type="Proteomes" id="UP001248819"/>
    </source>
</evidence>
<dbReference type="RefSeq" id="WP_311484718.1">
    <property type="nucleotide sequence ID" value="NZ_JAVRHP010000047.1"/>
</dbReference>
<evidence type="ECO:0000313" key="1">
    <source>
        <dbReference type="EMBL" id="MDT0650544.1"/>
    </source>
</evidence>
<dbReference type="Proteomes" id="UP001248819">
    <property type="component" value="Unassembled WGS sequence"/>
</dbReference>
<sequence>MQNFTLGRKGKAFSIFAFILLIGNLPSMYGQCPTVTDEEQSFCYLSTVAELEATAASGTTLRWYRTATSSTPIPENELLQDGIYFAGNQSRTCTERVRLEVFVDEFEAPEAQFGNIFAPCIFPDDDIPNEDATVQDLINNTNGNNVEVFAEEFGENALAPSDPLQSGNSYFIGQRNPESNCRSIRIAIRYEPLTAPAPTGEAVQTFCPTATVADLLVEATSEFSQGFRIYATSTSFPALASNTPLVNGETYYASQIVNREGRNAPPCESTDRFEIEVDLAFESINENDPQVFCVDNETTPTIADLEARTGNSPFFADAEFTELLESSALLIDDEDYFTANGEDDNCIAERFVVDLQETLDLGDDINETICITELENIDPQNPQGSLVTLTQRFAELLLRIEGLELEDISFNNFTNSSLLELVEQFEESPTGTFSTTFTLTDGECSSSVNISLTILPATPADAGDITDQELCLSEDTINLFDFLSLDPDDRGIFTDEDGDEIVDGDFTPSTTGSFEIRYTVDSANEGTACITGSNFTDFNVTVINESEAVVEDIADFDTCTQAST</sequence>
<gene>
    <name evidence="1" type="ORF">RM529_10320</name>
</gene>
<keyword evidence="2" id="KW-1185">Reference proteome</keyword>
<reference evidence="1 2" key="1">
    <citation type="submission" date="2023-09" db="EMBL/GenBank/DDBJ databases">
        <authorList>
            <person name="Rey-Velasco X."/>
        </authorList>
    </citation>
    <scope>NUCLEOTIDE SEQUENCE [LARGE SCALE GENOMIC DNA]</scope>
    <source>
        <strain evidence="1 2">F297</strain>
    </source>
</reference>
<proteinExistence type="predicted"/>
<accession>A0ABU3CW15</accession>
<feature type="non-terminal residue" evidence="1">
    <location>
        <position position="564"/>
    </location>
</feature>
<dbReference type="EMBL" id="JAVRHP010000047">
    <property type="protein sequence ID" value="MDT0650544.1"/>
    <property type="molecule type" value="Genomic_DNA"/>
</dbReference>